<keyword evidence="4" id="KW-1185">Reference proteome</keyword>
<feature type="compositionally biased region" description="Polar residues" evidence="1">
    <location>
        <begin position="929"/>
        <end position="938"/>
    </location>
</feature>
<protein>
    <submittedName>
        <fullName evidence="3">Retrovirus-related Pol polyprotein from type-2 retrotransposable element R2DM</fullName>
    </submittedName>
</protein>
<evidence type="ECO:0000256" key="1">
    <source>
        <dbReference type="SAM" id="MobiDB-lite"/>
    </source>
</evidence>
<dbReference type="EMBL" id="BMAO01013567">
    <property type="protein sequence ID" value="GFQ89736.1"/>
    <property type="molecule type" value="Genomic_DNA"/>
</dbReference>
<comment type="caution">
    <text evidence="3">The sequence shown here is derived from an EMBL/GenBank/DDBJ whole genome shotgun (WGS) entry which is preliminary data.</text>
</comment>
<organism evidence="3 4">
    <name type="scientific">Trichonephila clavata</name>
    <name type="common">Joro spider</name>
    <name type="synonym">Nephila clavata</name>
    <dbReference type="NCBI Taxonomy" id="2740835"/>
    <lineage>
        <taxon>Eukaryota</taxon>
        <taxon>Metazoa</taxon>
        <taxon>Ecdysozoa</taxon>
        <taxon>Arthropoda</taxon>
        <taxon>Chelicerata</taxon>
        <taxon>Arachnida</taxon>
        <taxon>Araneae</taxon>
        <taxon>Araneomorphae</taxon>
        <taxon>Entelegynae</taxon>
        <taxon>Araneoidea</taxon>
        <taxon>Nephilidae</taxon>
        <taxon>Trichonephila</taxon>
    </lineage>
</organism>
<accession>A0A8X6KZA3</accession>
<evidence type="ECO:0000313" key="4">
    <source>
        <dbReference type="Proteomes" id="UP000887116"/>
    </source>
</evidence>
<proteinExistence type="predicted"/>
<dbReference type="InterPro" id="IPR013087">
    <property type="entry name" value="Znf_C2H2_type"/>
</dbReference>
<feature type="domain" description="C2H2-type" evidence="2">
    <location>
        <begin position="235"/>
        <end position="257"/>
    </location>
</feature>
<sequence>MRTAQFPKSDWLKVQQATTREIKDIMSLPSRASVAYIFGERAQGGCGVPEATRDSDFYLIDTAFKLLTSRDEEILVKALGQLIKTTRHRLKAEPSNDDLASFLSGSMEGKFDVTINAIQNTWTLARSASRRQSVTWSFAENQPSVSINGMTVTGTYRKKLLKTLHKASRQSHIDKLLSMRSQGKAMECVAAHPASSHFMSTGKFTRFADWRFVHPARLNLLPVNGAKQWTDATSKRCRRCGADNETLPHVVNHCKIHSAAWTKRHNAIQERIRKAVAFRGQVMSVNRAVGDTRLRPDIVATIDGKVYIIDITIPFENRLSAFQEASNRKINKYQPIITHFKNQGVKEIVSSQPNESPKHESLTLAQNNDSILDESLDLAERGLLQTADRVHGTLSRSLGSLESGPLKNSCDNSLHRSLPTDLSSIASRSPLSFVRPNEHPGIVLCSQPHVTINIEDVASLPTASPTSLDANVLQSTVFVSPTKGKVSPVNSSPDILEMVLAGDISLPEEPDLVLLNQQWGKVISGPPPFPAVRKPTYSEAVAKGARSSKKLLSCQKHSWYYPQARSSKQPPRDVGRYKAPAPNYDGTSPLRCDQCRFITKTKNGLLSHTKAKHPETRQLASLPPSSTDENCLPISLSGDLIQASFPLASIVPCPIDTCGATFATSDWACCLASLQNHLLSGHKLRSKKTYYLCKTCNSGFFEQPSGHPCFVSSGFVFDSAPAICFTHSGPAVDPDPSPTDNDIAVIERSVQAVRVKNDQLSPLPTTTGTDISISGSVITYRFPLKPLFVCPIRGCPFRAKTKAWYATNNSLKRHLKISHKKQHITVLFFCSLCNASFRTKPSAHPCLIASGLMVPQETPSAWDCREWGTRSPPRLKKIKRKARIQQHAIGEPAAAPLAAPMPSANLAIMPPVEVEPLPLIDLPEDESSVRSWNPSTRSSPRRPAWGNWRFL</sequence>
<gene>
    <name evidence="3" type="primary">pol_802</name>
    <name evidence="3" type="ORF">TNCT_358031</name>
</gene>
<dbReference type="AlphaFoldDB" id="A0A8X6KZA3"/>
<feature type="domain" description="C2H2-type" evidence="2">
    <location>
        <begin position="651"/>
        <end position="682"/>
    </location>
</feature>
<feature type="domain" description="C2H2-type" evidence="2">
    <location>
        <begin position="590"/>
        <end position="613"/>
    </location>
</feature>
<reference evidence="3" key="1">
    <citation type="submission" date="2020-07" db="EMBL/GenBank/DDBJ databases">
        <title>Multicomponent nature underlies the extraordinary mechanical properties of spider dragline silk.</title>
        <authorList>
            <person name="Kono N."/>
            <person name="Nakamura H."/>
            <person name="Mori M."/>
            <person name="Yoshida Y."/>
            <person name="Ohtoshi R."/>
            <person name="Malay A.D."/>
            <person name="Moran D.A.P."/>
            <person name="Tomita M."/>
            <person name="Numata K."/>
            <person name="Arakawa K."/>
        </authorList>
    </citation>
    <scope>NUCLEOTIDE SEQUENCE</scope>
</reference>
<feature type="domain" description="C2H2-type" evidence="2">
    <location>
        <begin position="788"/>
        <end position="819"/>
    </location>
</feature>
<name>A0A8X6KZA3_TRICU</name>
<dbReference type="SMART" id="SM00355">
    <property type="entry name" value="ZnF_C2H2"/>
    <property type="match status" value="4"/>
</dbReference>
<evidence type="ECO:0000259" key="2">
    <source>
        <dbReference type="SMART" id="SM00355"/>
    </source>
</evidence>
<dbReference type="Proteomes" id="UP000887116">
    <property type="component" value="Unassembled WGS sequence"/>
</dbReference>
<feature type="region of interest" description="Disordered" evidence="1">
    <location>
        <begin position="925"/>
        <end position="946"/>
    </location>
</feature>
<dbReference type="OrthoDB" id="6286681at2759"/>
<evidence type="ECO:0000313" key="3">
    <source>
        <dbReference type="EMBL" id="GFQ89736.1"/>
    </source>
</evidence>